<feature type="domain" description="Protein kinase" evidence="4">
    <location>
        <begin position="15"/>
        <end position="261"/>
    </location>
</feature>
<name>A0A1H5FDY3_9MICO</name>
<dbReference type="InterPro" id="IPR000719">
    <property type="entry name" value="Prot_kinase_dom"/>
</dbReference>
<keyword evidence="5" id="KW-0808">Transferase</keyword>
<dbReference type="GO" id="GO:0035556">
    <property type="term" value="P:intracellular signal transduction"/>
    <property type="evidence" value="ECO:0007669"/>
    <property type="project" value="TreeGrafter"/>
</dbReference>
<dbReference type="GO" id="GO:0005524">
    <property type="term" value="F:ATP binding"/>
    <property type="evidence" value="ECO:0007669"/>
    <property type="project" value="UniProtKB-KW"/>
</dbReference>
<dbReference type="AlphaFoldDB" id="A0A1H5FDY3"/>
<proteinExistence type="predicted"/>
<dbReference type="PROSITE" id="PS50011">
    <property type="entry name" value="PROTEIN_KINASE_DOM"/>
    <property type="match status" value="1"/>
</dbReference>
<sequence>MLAGAMTEQPRVPGYHVTGVAGVGGSGAVWAAQADDGDRVVIRILRVDTTSERTVLTQRCAAVQQVAHPAVARLRERRDLPGDQVAMISSLIDGPTVATLHTARHGLDAAECLSLARTLLEAVACLHEVGVVHGDVAPANVVLDSDGGGPRAAMTSPSAVRPVLVDLVPVPGRERGTPGFAAPELHGGSAPGAPADVYGVAATAVWAAAPSQRQRVREGLSDLLEDDPTCRPGARAAARALSAQTAPIRPAASEALAAATLRERAARAATRQVPARRPRRRGRHRRRPRVPVVVALVVVVLSAALGGTGWVMAEREAEPRPVATVHPAGSAQTLANRVVALTATRDEALSAADPVLLASVTVPGSAAAEEDATVLESLLATEERVVGLVSRVTDLTVEEVGDGQARVQAVLTQTSHERRTATGGVRSVPAQDPRCTELLLSRFEGQWRVAQVTPCP</sequence>
<evidence type="ECO:0000256" key="2">
    <source>
        <dbReference type="ARBA" id="ARBA00022840"/>
    </source>
</evidence>
<keyword evidence="3" id="KW-1133">Transmembrane helix</keyword>
<reference evidence="6" key="1">
    <citation type="submission" date="2016-10" db="EMBL/GenBank/DDBJ databases">
        <authorList>
            <person name="Varghese N."/>
            <person name="Submissions S."/>
        </authorList>
    </citation>
    <scope>NUCLEOTIDE SEQUENCE [LARGE SCALE GENOMIC DNA]</scope>
    <source>
        <strain evidence="6">DSM 21368</strain>
    </source>
</reference>
<organism evidence="5 6">
    <name type="scientific">Ruania alba</name>
    <dbReference type="NCBI Taxonomy" id="648782"/>
    <lineage>
        <taxon>Bacteria</taxon>
        <taxon>Bacillati</taxon>
        <taxon>Actinomycetota</taxon>
        <taxon>Actinomycetes</taxon>
        <taxon>Micrococcales</taxon>
        <taxon>Ruaniaceae</taxon>
        <taxon>Ruania</taxon>
    </lineage>
</organism>
<keyword evidence="1" id="KW-0547">Nucleotide-binding</keyword>
<evidence type="ECO:0000313" key="5">
    <source>
        <dbReference type="EMBL" id="SEE01543.1"/>
    </source>
</evidence>
<keyword evidence="2" id="KW-0067">ATP-binding</keyword>
<dbReference type="PANTHER" id="PTHR24346">
    <property type="entry name" value="MAP/MICROTUBULE AFFINITY-REGULATING KINASE"/>
    <property type="match status" value="1"/>
</dbReference>
<keyword evidence="3" id="KW-0812">Transmembrane</keyword>
<dbReference type="InterPro" id="IPR008266">
    <property type="entry name" value="Tyr_kinase_AS"/>
</dbReference>
<evidence type="ECO:0000313" key="6">
    <source>
        <dbReference type="Proteomes" id="UP000199220"/>
    </source>
</evidence>
<dbReference type="InterPro" id="IPR011009">
    <property type="entry name" value="Kinase-like_dom_sf"/>
</dbReference>
<dbReference type="SUPFAM" id="SSF56112">
    <property type="entry name" value="Protein kinase-like (PK-like)"/>
    <property type="match status" value="1"/>
</dbReference>
<accession>A0A1H5FDY3</accession>
<evidence type="ECO:0000256" key="3">
    <source>
        <dbReference type="SAM" id="Phobius"/>
    </source>
</evidence>
<dbReference type="Pfam" id="PF00069">
    <property type="entry name" value="Pkinase"/>
    <property type="match status" value="1"/>
</dbReference>
<dbReference type="Gene3D" id="1.10.510.10">
    <property type="entry name" value="Transferase(Phosphotransferase) domain 1"/>
    <property type="match status" value="1"/>
</dbReference>
<evidence type="ECO:0000256" key="1">
    <source>
        <dbReference type="ARBA" id="ARBA00022741"/>
    </source>
</evidence>
<keyword evidence="5" id="KW-0418">Kinase</keyword>
<keyword evidence="6" id="KW-1185">Reference proteome</keyword>
<dbReference type="GO" id="GO:0005737">
    <property type="term" value="C:cytoplasm"/>
    <property type="evidence" value="ECO:0007669"/>
    <property type="project" value="TreeGrafter"/>
</dbReference>
<dbReference type="GO" id="GO:0004674">
    <property type="term" value="F:protein serine/threonine kinase activity"/>
    <property type="evidence" value="ECO:0007669"/>
    <property type="project" value="TreeGrafter"/>
</dbReference>
<dbReference type="PROSITE" id="PS00109">
    <property type="entry name" value="PROTEIN_KINASE_TYR"/>
    <property type="match status" value="1"/>
</dbReference>
<dbReference type="Proteomes" id="UP000199220">
    <property type="component" value="Unassembled WGS sequence"/>
</dbReference>
<gene>
    <name evidence="5" type="ORF">SAMN04488554_1311</name>
</gene>
<keyword evidence="3" id="KW-0472">Membrane</keyword>
<feature type="transmembrane region" description="Helical" evidence="3">
    <location>
        <begin position="290"/>
        <end position="313"/>
    </location>
</feature>
<dbReference type="SMART" id="SM00220">
    <property type="entry name" value="S_TKc"/>
    <property type="match status" value="1"/>
</dbReference>
<dbReference type="PANTHER" id="PTHR24346:SF30">
    <property type="entry name" value="MATERNAL EMBRYONIC LEUCINE ZIPPER KINASE"/>
    <property type="match status" value="1"/>
</dbReference>
<evidence type="ECO:0000259" key="4">
    <source>
        <dbReference type="PROSITE" id="PS50011"/>
    </source>
</evidence>
<dbReference type="STRING" id="648782.SAMN04488554_1311"/>
<dbReference type="EMBL" id="FNTX01000001">
    <property type="protein sequence ID" value="SEE01543.1"/>
    <property type="molecule type" value="Genomic_DNA"/>
</dbReference>
<protein>
    <submittedName>
        <fullName evidence="5">Protein kinase domain-containing protein</fullName>
    </submittedName>
</protein>